<dbReference type="GO" id="GO:0004674">
    <property type="term" value="F:protein serine/threonine kinase activity"/>
    <property type="evidence" value="ECO:0007669"/>
    <property type="project" value="UniProtKB-EC"/>
</dbReference>
<evidence type="ECO:0000313" key="8">
    <source>
        <dbReference type="Proteomes" id="UP000836404"/>
    </source>
</evidence>
<proteinExistence type="predicted"/>
<evidence type="ECO:0000256" key="2">
    <source>
        <dbReference type="ARBA" id="ARBA00022679"/>
    </source>
</evidence>
<dbReference type="GO" id="GO:0005829">
    <property type="term" value="C:cytosol"/>
    <property type="evidence" value="ECO:0007669"/>
    <property type="project" value="TreeGrafter"/>
</dbReference>
<reference evidence="7 8" key="1">
    <citation type="submission" date="2020-10" db="EMBL/GenBank/DDBJ databases">
        <authorList>
            <person name="Sedaghatjoo S."/>
        </authorList>
    </citation>
    <scope>NUCLEOTIDE SEQUENCE [LARGE SCALE GENOMIC DNA]</scope>
    <source>
        <strain evidence="7 8">LLFL</strain>
    </source>
</reference>
<name>A0A9N8QL30_9BASI</name>
<protein>
    <recommendedName>
        <fullName evidence="1">non-specific serine/threonine protein kinase</fullName>
        <ecNumber evidence="1">2.7.11.1</ecNumber>
    </recommendedName>
</protein>
<evidence type="ECO:0000256" key="4">
    <source>
        <dbReference type="ARBA" id="ARBA00022777"/>
    </source>
</evidence>
<feature type="compositionally biased region" description="Basic and acidic residues" evidence="6">
    <location>
        <begin position="123"/>
        <end position="140"/>
    </location>
</feature>
<dbReference type="OrthoDB" id="1405469at2759"/>
<keyword evidence="4" id="KW-0418">Kinase</keyword>
<dbReference type="GO" id="GO:0034727">
    <property type="term" value="P:piecemeal microautophagy of the nucleus"/>
    <property type="evidence" value="ECO:0007669"/>
    <property type="project" value="TreeGrafter"/>
</dbReference>
<evidence type="ECO:0000256" key="5">
    <source>
        <dbReference type="ARBA" id="ARBA00022840"/>
    </source>
</evidence>
<dbReference type="Proteomes" id="UP000836404">
    <property type="component" value="Unassembled WGS sequence"/>
</dbReference>
<accession>A0A9N8QL30</accession>
<evidence type="ECO:0000256" key="6">
    <source>
        <dbReference type="SAM" id="MobiDB-lite"/>
    </source>
</evidence>
<keyword evidence="8" id="KW-1185">Reference proteome</keyword>
<dbReference type="GO" id="GO:0042594">
    <property type="term" value="P:response to starvation"/>
    <property type="evidence" value="ECO:0007669"/>
    <property type="project" value="TreeGrafter"/>
</dbReference>
<evidence type="ECO:0000313" key="7">
    <source>
        <dbReference type="EMBL" id="CAD6955691.1"/>
    </source>
</evidence>
<keyword evidence="5" id="KW-0067">ATP-binding</keyword>
<dbReference type="GO" id="GO:0000422">
    <property type="term" value="P:autophagy of mitochondrion"/>
    <property type="evidence" value="ECO:0007669"/>
    <property type="project" value="TreeGrafter"/>
</dbReference>
<dbReference type="GO" id="GO:0005524">
    <property type="term" value="F:ATP binding"/>
    <property type="evidence" value="ECO:0007669"/>
    <property type="project" value="UniProtKB-KW"/>
</dbReference>
<dbReference type="EC" id="2.7.11.1" evidence="1"/>
<feature type="region of interest" description="Disordered" evidence="6">
    <location>
        <begin position="120"/>
        <end position="140"/>
    </location>
</feature>
<dbReference type="AlphaFoldDB" id="A0A9N8QL30"/>
<keyword evidence="3" id="KW-0547">Nucleotide-binding</keyword>
<dbReference type="Gene3D" id="1.10.510.10">
    <property type="entry name" value="Transferase(Phosphotransferase) domain 1"/>
    <property type="match status" value="2"/>
</dbReference>
<dbReference type="EMBL" id="CAJHJF010006290">
    <property type="protein sequence ID" value="CAD6955691.1"/>
    <property type="molecule type" value="Genomic_DNA"/>
</dbReference>
<evidence type="ECO:0000256" key="1">
    <source>
        <dbReference type="ARBA" id="ARBA00012513"/>
    </source>
</evidence>
<dbReference type="PANTHER" id="PTHR24348:SF22">
    <property type="entry name" value="NON-SPECIFIC SERINE_THREONINE PROTEIN KINASE"/>
    <property type="match status" value="1"/>
</dbReference>
<dbReference type="InterPro" id="IPR011009">
    <property type="entry name" value="Kinase-like_dom_sf"/>
</dbReference>
<dbReference type="GO" id="GO:0000045">
    <property type="term" value="P:autophagosome assembly"/>
    <property type="evidence" value="ECO:0007669"/>
    <property type="project" value="TreeGrafter"/>
</dbReference>
<dbReference type="GO" id="GO:0010506">
    <property type="term" value="P:regulation of autophagy"/>
    <property type="evidence" value="ECO:0007669"/>
    <property type="project" value="InterPro"/>
</dbReference>
<gene>
    <name evidence="7" type="ORF">JKILLFL_G8436</name>
</gene>
<dbReference type="InterPro" id="IPR000719">
    <property type="entry name" value="Prot_kinase_dom"/>
</dbReference>
<keyword evidence="2" id="KW-0808">Transferase</keyword>
<dbReference type="GO" id="GO:0034045">
    <property type="term" value="C:phagophore assembly site membrane"/>
    <property type="evidence" value="ECO:0007669"/>
    <property type="project" value="TreeGrafter"/>
</dbReference>
<dbReference type="SUPFAM" id="SSF56112">
    <property type="entry name" value="Protein kinase-like (PK-like)"/>
    <property type="match status" value="1"/>
</dbReference>
<comment type="caution">
    <text evidence="7">The sequence shown here is derived from an EMBL/GenBank/DDBJ whole genome shotgun (WGS) entry which is preliminary data.</text>
</comment>
<evidence type="ECO:0000256" key="3">
    <source>
        <dbReference type="ARBA" id="ARBA00022741"/>
    </source>
</evidence>
<dbReference type="Pfam" id="PF00069">
    <property type="entry name" value="Pkinase"/>
    <property type="match status" value="2"/>
</dbReference>
<dbReference type="InterPro" id="IPR045269">
    <property type="entry name" value="Atg1-like"/>
</dbReference>
<dbReference type="PANTHER" id="PTHR24348">
    <property type="entry name" value="SERINE/THREONINE-PROTEIN KINASE UNC-51-RELATED"/>
    <property type="match status" value="1"/>
</dbReference>
<organism evidence="7 8">
    <name type="scientific">Tilletia laevis</name>
    <dbReference type="NCBI Taxonomy" id="157183"/>
    <lineage>
        <taxon>Eukaryota</taxon>
        <taxon>Fungi</taxon>
        <taxon>Dikarya</taxon>
        <taxon>Basidiomycota</taxon>
        <taxon>Ustilaginomycotina</taxon>
        <taxon>Exobasidiomycetes</taxon>
        <taxon>Tilletiales</taxon>
        <taxon>Tilletiaceae</taxon>
        <taxon>Tilletia</taxon>
    </lineage>
</organism>
<sequence length="311" mass="34755">MMRTSKEQYNSYEMGAVIGHGTYGQVYLATRETQVVSSSVDHFKVQVEREIELQRQAVNEHVVQLQESFVQYCHRYIVLELGELGNLDDFIDNGGRLTDRLTHSAASKNPLLAFVSNASRSEAAGHRPARTDGAHRQAGHRSDLPLLQMTNFGAPLEIESITPTPHFIATLQYMAPDFVFGSDTSKADLWSIGVILFKMAFGMVPFEKKDHTMFENVKNVGSACFFLDDEAVEGYRRLGEALRGNNGVRHRAADDIKDLIRCLLTAEADERIDSTTFNERAIIPREGLFERDTLTVPSRDAAAHDESATSE</sequence>
<dbReference type="PROSITE" id="PS50011">
    <property type="entry name" value="PROTEIN_KINASE_DOM"/>
    <property type="match status" value="1"/>
</dbReference>
<dbReference type="GO" id="GO:0061709">
    <property type="term" value="P:reticulophagy"/>
    <property type="evidence" value="ECO:0007669"/>
    <property type="project" value="TreeGrafter"/>
</dbReference>
<dbReference type="GO" id="GO:0005776">
    <property type="term" value="C:autophagosome"/>
    <property type="evidence" value="ECO:0007669"/>
    <property type="project" value="TreeGrafter"/>
</dbReference>